<evidence type="ECO:0000313" key="2">
    <source>
        <dbReference type="Proteomes" id="UP001060215"/>
    </source>
</evidence>
<reference evidence="1 2" key="1">
    <citation type="journal article" date="2022" name="Plant J.">
        <title>Chromosome-level genome of Camellia lanceoleosa provides a valuable resource for understanding genome evolution and self-incompatibility.</title>
        <authorList>
            <person name="Gong W."/>
            <person name="Xiao S."/>
            <person name="Wang L."/>
            <person name="Liao Z."/>
            <person name="Chang Y."/>
            <person name="Mo W."/>
            <person name="Hu G."/>
            <person name="Li W."/>
            <person name="Zhao G."/>
            <person name="Zhu H."/>
            <person name="Hu X."/>
            <person name="Ji K."/>
            <person name="Xiang X."/>
            <person name="Song Q."/>
            <person name="Yuan D."/>
            <person name="Jin S."/>
            <person name="Zhang L."/>
        </authorList>
    </citation>
    <scope>NUCLEOTIDE SEQUENCE [LARGE SCALE GENOMIC DNA]</scope>
    <source>
        <strain evidence="1">SQ_2022a</strain>
    </source>
</reference>
<evidence type="ECO:0000313" key="1">
    <source>
        <dbReference type="EMBL" id="KAI7998392.1"/>
    </source>
</evidence>
<protein>
    <submittedName>
        <fullName evidence="1">RING-H2 finger protein ATL43</fullName>
    </submittedName>
</protein>
<organism evidence="1 2">
    <name type="scientific">Camellia lanceoleosa</name>
    <dbReference type="NCBI Taxonomy" id="1840588"/>
    <lineage>
        <taxon>Eukaryota</taxon>
        <taxon>Viridiplantae</taxon>
        <taxon>Streptophyta</taxon>
        <taxon>Embryophyta</taxon>
        <taxon>Tracheophyta</taxon>
        <taxon>Spermatophyta</taxon>
        <taxon>Magnoliopsida</taxon>
        <taxon>eudicotyledons</taxon>
        <taxon>Gunneridae</taxon>
        <taxon>Pentapetalae</taxon>
        <taxon>asterids</taxon>
        <taxon>Ericales</taxon>
        <taxon>Theaceae</taxon>
        <taxon>Camellia</taxon>
    </lineage>
</organism>
<dbReference type="EMBL" id="CM045767">
    <property type="protein sequence ID" value="KAI7998392.1"/>
    <property type="molecule type" value="Genomic_DNA"/>
</dbReference>
<proteinExistence type="predicted"/>
<accession>A0ACC0GDA4</accession>
<dbReference type="Proteomes" id="UP001060215">
    <property type="component" value="Chromosome 10"/>
</dbReference>
<gene>
    <name evidence="1" type="ORF">LOK49_LG10G02875</name>
</gene>
<comment type="caution">
    <text evidence="1">The sequence shown here is derived from an EMBL/GenBank/DDBJ whole genome shotgun (WGS) entry which is preliminary data.</text>
</comment>
<name>A0ACC0GDA4_9ERIC</name>
<sequence length="454" mass="51566">MPLFNLLLKNKNNLLLLFTISANFFQTSTGFGNVGRKLFIANIPSSANPPSPPSKTTPLRPSIAIIVGVLTIILSIIFLLLLLQALQKRSQWLLRQAPSVFVLEKKLRRRSNCHRIASDVPVRIAEGRQGWARMRGLLEPVRADGGAEIVAQMQARFPCRMRRYLARRPFHLSSLPIPSGSRRHPPCQLRIWDSSAKYEPLPPPQGSVEIQRSESLRRVSGRHSSAEDRRTGVNSENHHHHHDGGNAAAERRSLDSWDNRKKKNENKNRSEIVAVGCFENHQPRRDEILLAPPAEEEEDQRHRLEHRIIISNAVDAGGGGGLNHRWSDAQASEMLYLRTEMIMSDSRRRQAELVAGVSGGSVIKGRSVSEITGFRRFGNSRRTRSYRHQQPPQCHHQWRWRRGREREEEEEERHEGAVSRWLAWISHHSHSHSQSQTQQTLPAVRSGSTASSLA</sequence>
<keyword evidence="2" id="KW-1185">Reference proteome</keyword>